<reference evidence="1" key="1">
    <citation type="submission" date="2021-01" db="EMBL/GenBank/DDBJ databases">
        <title>Complete genome sequence of Clostridiales bacterium R-7.</title>
        <authorList>
            <person name="Mahoney-Kurpe S.C."/>
            <person name="Palevich N."/>
            <person name="Koike S."/>
            <person name="Moon C.D."/>
            <person name="Attwood G.T."/>
        </authorList>
    </citation>
    <scope>NUCLEOTIDE SEQUENCE</scope>
    <source>
        <strain evidence="1">R-7</strain>
    </source>
</reference>
<keyword evidence="1" id="KW-0489">Methyltransferase</keyword>
<gene>
    <name evidence="1" type="ORF">JYE49_03565</name>
</gene>
<name>A0AC61MXR8_9FIRM</name>
<keyword evidence="2" id="KW-1185">Reference proteome</keyword>
<protein>
    <submittedName>
        <fullName evidence="1">SAM-dependent methyltransferase</fullName>
    </submittedName>
</protein>
<proteinExistence type="predicted"/>
<accession>A0AC61MXR8</accession>
<evidence type="ECO:0000313" key="2">
    <source>
        <dbReference type="Proteomes" id="UP000682782"/>
    </source>
</evidence>
<dbReference type="EMBL" id="CP068393">
    <property type="protein sequence ID" value="QUC67794.1"/>
    <property type="molecule type" value="Genomic_DNA"/>
</dbReference>
<sequence>MSRLIQLDARLSLAYDLYDPCDLAADIGTDHAHLPAALLQRGRCQHMILTDLSESALKNARETVIRCRLSDRTDLRAGNGLQPLEETCGMISITGMGGRTVHDILLEGAEKLKGASLVLSAHTDLPLIREAVCRIGYHLDREEPCFCAGRYYLVLRARPGVCSLTPRELRLGGPLFESQSSQLIPYLTRRREVLQDKLRGLVSADKPEESLIAQVRDDIAFYDGMIGKGKES</sequence>
<evidence type="ECO:0000313" key="1">
    <source>
        <dbReference type="EMBL" id="QUC67794.1"/>
    </source>
</evidence>
<dbReference type="Proteomes" id="UP000682782">
    <property type="component" value="Chromosome"/>
</dbReference>
<organism evidence="1 2">
    <name type="scientific">Aristaeella hokkaidonensis</name>
    <dbReference type="NCBI Taxonomy" id="3046382"/>
    <lineage>
        <taxon>Bacteria</taxon>
        <taxon>Bacillati</taxon>
        <taxon>Bacillota</taxon>
        <taxon>Clostridia</taxon>
        <taxon>Eubacteriales</taxon>
        <taxon>Aristaeellaceae</taxon>
        <taxon>Aristaeella</taxon>
    </lineage>
</organism>
<keyword evidence="1" id="KW-0808">Transferase</keyword>